<evidence type="ECO:0000313" key="2">
    <source>
        <dbReference type="EMBL" id="AIY41627.1"/>
    </source>
</evidence>
<feature type="domain" description="N-acetyltransferase" evidence="1">
    <location>
        <begin position="1"/>
        <end position="183"/>
    </location>
</feature>
<name>A0A0A1FFK1_9BURK</name>
<reference evidence="3" key="1">
    <citation type="journal article" date="2014" name="Soil Biol. Biochem.">
        <title>Structure and function of bacterial communities in ageing soils: Insights from the Mendocino ecological staircase.</title>
        <authorList>
            <person name="Uroz S."/>
            <person name="Tech J.J."/>
            <person name="Sawaya N.A."/>
            <person name="Frey-Klett P."/>
            <person name="Leveau J.H.J."/>
        </authorList>
    </citation>
    <scope>NUCLEOTIDE SEQUENCE [LARGE SCALE GENOMIC DNA]</scope>
    <source>
        <strain evidence="3">Cal35</strain>
    </source>
</reference>
<dbReference type="GO" id="GO:0016747">
    <property type="term" value="F:acyltransferase activity, transferring groups other than amino-acyl groups"/>
    <property type="evidence" value="ECO:0007669"/>
    <property type="project" value="InterPro"/>
</dbReference>
<dbReference type="CDD" id="cd04301">
    <property type="entry name" value="NAT_SF"/>
    <property type="match status" value="1"/>
</dbReference>
<dbReference type="OrthoDB" id="5109343at2"/>
<evidence type="ECO:0000259" key="1">
    <source>
        <dbReference type="PROSITE" id="PS51186"/>
    </source>
</evidence>
<dbReference type="Proteomes" id="UP000030302">
    <property type="component" value="Chromosome"/>
</dbReference>
<dbReference type="EMBL" id="CP009962">
    <property type="protein sequence ID" value="AIY41627.1"/>
    <property type="molecule type" value="Genomic_DNA"/>
</dbReference>
<accession>A0A0A1FFK1</accession>
<dbReference type="SUPFAM" id="SSF55729">
    <property type="entry name" value="Acyl-CoA N-acyltransferases (Nat)"/>
    <property type="match status" value="1"/>
</dbReference>
<evidence type="ECO:0000313" key="3">
    <source>
        <dbReference type="Proteomes" id="UP000030302"/>
    </source>
</evidence>
<organism evidence="2 3">
    <name type="scientific">Collimonas arenae</name>
    <dbReference type="NCBI Taxonomy" id="279058"/>
    <lineage>
        <taxon>Bacteria</taxon>
        <taxon>Pseudomonadati</taxon>
        <taxon>Pseudomonadota</taxon>
        <taxon>Betaproteobacteria</taxon>
        <taxon>Burkholderiales</taxon>
        <taxon>Oxalobacteraceae</taxon>
        <taxon>Collimonas</taxon>
    </lineage>
</organism>
<sequence>MITFEMSDKIGDLERIVELQQINLPDAVASDQRLTEGFVTMQYTVQELQLMCGAYRHAVAKSDGIVIGYALTMMKDCRTSFPFLDSMFDDAEAAVFDGRPLRDHPYFFMGQICVDKAFRGKGVFRRLYETLREHMRTECDFIVTEVSVNNPRSLGAHRQIGFTDIAHGGAGSTEWRVIAWDWR</sequence>
<dbReference type="RefSeq" id="WP_038489112.1">
    <property type="nucleotide sequence ID" value="NZ_CP009962.1"/>
</dbReference>
<dbReference type="InterPro" id="IPR000182">
    <property type="entry name" value="GNAT_dom"/>
</dbReference>
<dbReference type="STRING" id="279058.LT85_2469"/>
<gene>
    <name evidence="2" type="ORF">LT85_2469</name>
</gene>
<dbReference type="Pfam" id="PF00583">
    <property type="entry name" value="Acetyltransf_1"/>
    <property type="match status" value="1"/>
</dbReference>
<dbReference type="InterPro" id="IPR016181">
    <property type="entry name" value="Acyl_CoA_acyltransferase"/>
</dbReference>
<keyword evidence="3" id="KW-1185">Reference proteome</keyword>
<dbReference type="HOGENOM" id="CLU_118082_0_0_4"/>
<proteinExistence type="predicted"/>
<dbReference type="KEGG" id="care:LT85_2469"/>
<dbReference type="Gene3D" id="3.40.630.30">
    <property type="match status" value="1"/>
</dbReference>
<dbReference type="PROSITE" id="PS51186">
    <property type="entry name" value="GNAT"/>
    <property type="match status" value="1"/>
</dbReference>
<dbReference type="AlphaFoldDB" id="A0A0A1FFK1"/>
<protein>
    <recommendedName>
        <fullName evidence="1">N-acetyltransferase domain-containing protein</fullName>
    </recommendedName>
</protein>